<evidence type="ECO:0000313" key="1">
    <source>
        <dbReference type="EMBL" id="SIR75021.1"/>
    </source>
</evidence>
<sequence length="58" mass="6801">MKLCNLDNFQIIKVNYITGNIVIPLVSNAFRSIIHIKLLYNFVIFIKVYMQLNHKGSF</sequence>
<evidence type="ECO:0000313" key="2">
    <source>
        <dbReference type="Proteomes" id="UP000186666"/>
    </source>
</evidence>
<gene>
    <name evidence="1" type="ORF">SAMN05421578_1655</name>
</gene>
<name>A0ABY1KFC2_9BACL</name>
<accession>A0ABY1KFC2</accession>
<comment type="caution">
    <text evidence="1">The sequence shown here is derived from an EMBL/GenBank/DDBJ whole genome shotgun (WGS) entry which is preliminary data.</text>
</comment>
<protein>
    <submittedName>
        <fullName evidence="1">Uncharacterized protein</fullName>
    </submittedName>
</protein>
<dbReference type="Proteomes" id="UP000186666">
    <property type="component" value="Unassembled WGS sequence"/>
</dbReference>
<keyword evidence="2" id="KW-1185">Reference proteome</keyword>
<dbReference type="EMBL" id="FTNK01000065">
    <property type="protein sequence ID" value="SIR75021.1"/>
    <property type="molecule type" value="Genomic_DNA"/>
</dbReference>
<proteinExistence type="predicted"/>
<organism evidence="1 2">
    <name type="scientific">Paenibacillus macquariensis</name>
    <dbReference type="NCBI Taxonomy" id="948756"/>
    <lineage>
        <taxon>Bacteria</taxon>
        <taxon>Bacillati</taxon>
        <taxon>Bacillota</taxon>
        <taxon>Bacilli</taxon>
        <taxon>Bacillales</taxon>
        <taxon>Paenibacillaceae</taxon>
        <taxon>Paenibacillus</taxon>
    </lineage>
</organism>
<reference evidence="1 2" key="1">
    <citation type="submission" date="2017-01" db="EMBL/GenBank/DDBJ databases">
        <authorList>
            <person name="Varghese N."/>
            <person name="Submissions S."/>
        </authorList>
    </citation>
    <scope>NUCLEOTIDE SEQUENCE [LARGE SCALE GENOMIC DNA]</scope>
    <source>
        <strain evidence="1 2">ATCC 23464</strain>
    </source>
</reference>